<gene>
    <name evidence="1" type="ORF">SDC9_170499</name>
</gene>
<protein>
    <submittedName>
        <fullName evidence="1">Uncharacterized protein</fullName>
    </submittedName>
</protein>
<organism evidence="1">
    <name type="scientific">bioreactor metagenome</name>
    <dbReference type="NCBI Taxonomy" id="1076179"/>
    <lineage>
        <taxon>unclassified sequences</taxon>
        <taxon>metagenomes</taxon>
        <taxon>ecological metagenomes</taxon>
    </lineage>
</organism>
<name>A0A645GGW1_9ZZZZ</name>
<sequence length="53" mass="6126">MQQIRAVGLRRRQDRVDIQIALVRRTRADADALIRKAHGQAPFVIFRVDRNAS</sequence>
<dbReference type="AlphaFoldDB" id="A0A645GGW1"/>
<dbReference type="EMBL" id="VSSQ01071515">
    <property type="protein sequence ID" value="MPN23114.1"/>
    <property type="molecule type" value="Genomic_DNA"/>
</dbReference>
<proteinExistence type="predicted"/>
<accession>A0A645GGW1</accession>
<reference evidence="1" key="1">
    <citation type="submission" date="2019-08" db="EMBL/GenBank/DDBJ databases">
        <authorList>
            <person name="Kucharzyk K."/>
            <person name="Murdoch R.W."/>
            <person name="Higgins S."/>
            <person name="Loffler F."/>
        </authorList>
    </citation>
    <scope>NUCLEOTIDE SEQUENCE</scope>
</reference>
<evidence type="ECO:0000313" key="1">
    <source>
        <dbReference type="EMBL" id="MPN23114.1"/>
    </source>
</evidence>
<comment type="caution">
    <text evidence="1">The sequence shown here is derived from an EMBL/GenBank/DDBJ whole genome shotgun (WGS) entry which is preliminary data.</text>
</comment>